<keyword evidence="1" id="KW-0812">Transmembrane</keyword>
<sequence length="201" mass="20890">PRFARTDLRRLQSQKDGHECPGVKKVKMSSAAEGRQLDLAATLNEVLCLCSLSFQVAFLDRRGEGEASDVALGSSPRLAASAGMALATLVALPAVTVGPLLVVPCGFVGLFLELAMLLRQSWSFCVLAGALGLPVGHGLLLIPSVAFQYLLPALLGPATGLGLAALLGGAPAAQMCLPQVLLLLVVHGACMLRVLKVGNWK</sequence>
<keyword evidence="1" id="KW-1133">Transmembrane helix</keyword>
<dbReference type="AlphaFoldDB" id="A0AA36MZ64"/>
<accession>A0AA36MZ64</accession>
<dbReference type="Proteomes" id="UP001178507">
    <property type="component" value="Unassembled WGS sequence"/>
</dbReference>
<proteinExistence type="predicted"/>
<reference evidence="2" key="1">
    <citation type="submission" date="2023-08" db="EMBL/GenBank/DDBJ databases">
        <authorList>
            <person name="Chen Y."/>
            <person name="Shah S."/>
            <person name="Dougan E. K."/>
            <person name="Thang M."/>
            <person name="Chan C."/>
        </authorList>
    </citation>
    <scope>NUCLEOTIDE SEQUENCE</scope>
</reference>
<gene>
    <name evidence="2" type="ORF">EVOR1521_LOCUS14614</name>
</gene>
<feature type="transmembrane region" description="Helical" evidence="1">
    <location>
        <begin position="124"/>
        <end position="143"/>
    </location>
</feature>
<feature type="non-terminal residue" evidence="2">
    <location>
        <position position="1"/>
    </location>
</feature>
<feature type="transmembrane region" description="Helical" evidence="1">
    <location>
        <begin position="79"/>
        <end position="112"/>
    </location>
</feature>
<evidence type="ECO:0000256" key="1">
    <source>
        <dbReference type="SAM" id="Phobius"/>
    </source>
</evidence>
<comment type="caution">
    <text evidence="2">The sequence shown here is derived from an EMBL/GenBank/DDBJ whole genome shotgun (WGS) entry which is preliminary data.</text>
</comment>
<evidence type="ECO:0000313" key="2">
    <source>
        <dbReference type="EMBL" id="CAJ1388847.1"/>
    </source>
</evidence>
<keyword evidence="3" id="KW-1185">Reference proteome</keyword>
<dbReference type="EMBL" id="CAUJNA010001773">
    <property type="protein sequence ID" value="CAJ1388847.1"/>
    <property type="molecule type" value="Genomic_DNA"/>
</dbReference>
<evidence type="ECO:0000313" key="3">
    <source>
        <dbReference type="Proteomes" id="UP001178507"/>
    </source>
</evidence>
<name>A0AA36MZ64_9DINO</name>
<organism evidence="2 3">
    <name type="scientific">Effrenium voratum</name>
    <dbReference type="NCBI Taxonomy" id="2562239"/>
    <lineage>
        <taxon>Eukaryota</taxon>
        <taxon>Sar</taxon>
        <taxon>Alveolata</taxon>
        <taxon>Dinophyceae</taxon>
        <taxon>Suessiales</taxon>
        <taxon>Symbiodiniaceae</taxon>
        <taxon>Effrenium</taxon>
    </lineage>
</organism>
<keyword evidence="1" id="KW-0472">Membrane</keyword>
<protein>
    <submittedName>
        <fullName evidence="2">Uncharacterized protein</fullName>
    </submittedName>
</protein>